<gene>
    <name evidence="1" type="ORF">RMAR00112_LOCUS16544</name>
</gene>
<proteinExistence type="predicted"/>
<dbReference type="AlphaFoldDB" id="A0A7S2ZR15"/>
<name>A0A7S2ZR15_9RHOD</name>
<sequence length="254" mass="27668">MDVGFVGGVVFQRKAPAHVRSSKRGVTRRAGRVVRCLSGGSSAAGSGPFGDSKGDDVSTTISKVIDGGFRKVWFVLLTKGLGEPYNLALQSFILGVMAAYKKGFSIPALQMEISMAKDIYEGPNAEEINKFIQLNENEKKTRYVWIVLVYLALQKLRFPSENKNMTVPKDELVPSLQGLVDEVSEAYKKGFSFDGLKMEITLKKQPGQPEISADAASIRSQWMRIVYITNQLVASNQKDRADGKGDAGPASGSP</sequence>
<evidence type="ECO:0000313" key="1">
    <source>
        <dbReference type="EMBL" id="CAE0048549.1"/>
    </source>
</evidence>
<protein>
    <submittedName>
        <fullName evidence="1">Uncharacterized protein</fullName>
    </submittedName>
</protein>
<organism evidence="1">
    <name type="scientific">Rhodosorus marinus</name>
    <dbReference type="NCBI Taxonomy" id="101924"/>
    <lineage>
        <taxon>Eukaryota</taxon>
        <taxon>Rhodophyta</taxon>
        <taxon>Stylonematophyceae</taxon>
        <taxon>Stylonematales</taxon>
        <taxon>Stylonemataceae</taxon>
        <taxon>Rhodosorus</taxon>
    </lineage>
</organism>
<dbReference type="EMBL" id="HBHW01021446">
    <property type="protein sequence ID" value="CAE0048549.1"/>
    <property type="molecule type" value="Transcribed_RNA"/>
</dbReference>
<accession>A0A7S2ZR15</accession>
<reference evidence="1" key="1">
    <citation type="submission" date="2021-01" db="EMBL/GenBank/DDBJ databases">
        <authorList>
            <person name="Corre E."/>
            <person name="Pelletier E."/>
            <person name="Niang G."/>
            <person name="Scheremetjew M."/>
            <person name="Finn R."/>
            <person name="Kale V."/>
            <person name="Holt S."/>
            <person name="Cochrane G."/>
            <person name="Meng A."/>
            <person name="Brown T."/>
            <person name="Cohen L."/>
        </authorList>
    </citation>
    <scope>NUCLEOTIDE SEQUENCE</scope>
    <source>
        <strain evidence="1">CCMP 769</strain>
    </source>
</reference>